<evidence type="ECO:0000313" key="4">
    <source>
        <dbReference type="Proteomes" id="UP000242957"/>
    </source>
</evidence>
<dbReference type="PRINTS" id="PR00081">
    <property type="entry name" value="GDHRDH"/>
</dbReference>
<dbReference type="Pfam" id="PF13561">
    <property type="entry name" value="adh_short_C2"/>
    <property type="match status" value="1"/>
</dbReference>
<proteinExistence type="inferred from homology"/>
<dbReference type="EMBL" id="FNIJ01000011">
    <property type="protein sequence ID" value="SDO44967.1"/>
    <property type="molecule type" value="Genomic_DNA"/>
</dbReference>
<dbReference type="PROSITE" id="PS00061">
    <property type="entry name" value="ADH_SHORT"/>
    <property type="match status" value="1"/>
</dbReference>
<dbReference type="PANTHER" id="PTHR42760:SF123">
    <property type="entry name" value="OXIDOREDUCTASE"/>
    <property type="match status" value="1"/>
</dbReference>
<feature type="domain" description="Ketoreductase" evidence="2">
    <location>
        <begin position="7"/>
        <end position="189"/>
    </location>
</feature>
<dbReference type="Gene3D" id="3.40.50.720">
    <property type="entry name" value="NAD(P)-binding Rossmann-like Domain"/>
    <property type="match status" value="1"/>
</dbReference>
<dbReference type="AlphaFoldDB" id="A0A1H0JMD5"/>
<dbReference type="InterPro" id="IPR020904">
    <property type="entry name" value="Sc_DH/Rdtase_CS"/>
</dbReference>
<evidence type="ECO:0000256" key="1">
    <source>
        <dbReference type="ARBA" id="ARBA00006484"/>
    </source>
</evidence>
<dbReference type="SUPFAM" id="SSF51735">
    <property type="entry name" value="NAD(P)-binding Rossmann-fold domains"/>
    <property type="match status" value="1"/>
</dbReference>
<dbReference type="OrthoDB" id="9806974at2"/>
<keyword evidence="4" id="KW-1185">Reference proteome</keyword>
<dbReference type="InterPro" id="IPR002347">
    <property type="entry name" value="SDR_fam"/>
</dbReference>
<protein>
    <submittedName>
        <fullName evidence="3">3-oxoacyl-[acyl-carrier protein] reductase</fullName>
    </submittedName>
</protein>
<dbReference type="GO" id="GO:0030497">
    <property type="term" value="P:fatty acid elongation"/>
    <property type="evidence" value="ECO:0007669"/>
    <property type="project" value="TreeGrafter"/>
</dbReference>
<dbReference type="PANTHER" id="PTHR42760">
    <property type="entry name" value="SHORT-CHAIN DEHYDROGENASES/REDUCTASES FAMILY MEMBER"/>
    <property type="match status" value="1"/>
</dbReference>
<evidence type="ECO:0000259" key="2">
    <source>
        <dbReference type="SMART" id="SM00822"/>
    </source>
</evidence>
<dbReference type="RefSeq" id="WP_084311197.1">
    <property type="nucleotide sequence ID" value="NZ_FNIJ01000011.1"/>
</dbReference>
<name>A0A1H0JMD5_9PSED</name>
<dbReference type="InterPro" id="IPR057326">
    <property type="entry name" value="KR_dom"/>
</dbReference>
<organism evidence="3 4">
    <name type="scientific">Pseudomonas jinjuensis</name>
    <dbReference type="NCBI Taxonomy" id="198616"/>
    <lineage>
        <taxon>Bacteria</taxon>
        <taxon>Pseudomonadati</taxon>
        <taxon>Pseudomonadota</taxon>
        <taxon>Gammaproteobacteria</taxon>
        <taxon>Pseudomonadales</taxon>
        <taxon>Pseudomonadaceae</taxon>
        <taxon>Pseudomonas</taxon>
    </lineage>
</organism>
<reference evidence="4" key="1">
    <citation type="submission" date="2016-10" db="EMBL/GenBank/DDBJ databases">
        <authorList>
            <person name="Varghese N."/>
            <person name="Submissions S."/>
        </authorList>
    </citation>
    <scope>NUCLEOTIDE SEQUENCE [LARGE SCALE GENOMIC DNA]</scope>
    <source>
        <strain evidence="4">JCM 21621</strain>
    </source>
</reference>
<sequence length="247" mass="26198">MIAFDGKTVLITGAASGIGRACARMLGRAGANLALADINEAALEMLQAELVADGVGGGISCHVLDIGDEESCIRTSEAVATHHGRIDHLIHAAGIYPREWVRDMQDADWQKVMRVNLDGTFYICRAVMPYLSDDSSIVNLSSVAGHRGSPSHAHYSASKGAVSSFSKSLALELAPRTRVNLVAPGIIETPMTTDLLQSKGKLLMDNTPMRRFGTAEEVAGCIVFLCSPLAGFVTGETVHVNGGLYMV</sequence>
<gene>
    <name evidence="3" type="ORF">SAMN05216193_111139</name>
</gene>
<dbReference type="SMART" id="SM00822">
    <property type="entry name" value="PKS_KR"/>
    <property type="match status" value="1"/>
</dbReference>
<dbReference type="InterPro" id="IPR036291">
    <property type="entry name" value="NAD(P)-bd_dom_sf"/>
</dbReference>
<dbReference type="STRING" id="198616.SAMN05216193_111139"/>
<dbReference type="GO" id="GO:0016616">
    <property type="term" value="F:oxidoreductase activity, acting on the CH-OH group of donors, NAD or NADP as acceptor"/>
    <property type="evidence" value="ECO:0007669"/>
    <property type="project" value="TreeGrafter"/>
</dbReference>
<evidence type="ECO:0000313" key="3">
    <source>
        <dbReference type="EMBL" id="SDO44967.1"/>
    </source>
</evidence>
<dbReference type="FunFam" id="3.40.50.720:FF:000084">
    <property type="entry name" value="Short-chain dehydrogenase reductase"/>
    <property type="match status" value="1"/>
</dbReference>
<dbReference type="PRINTS" id="PR00080">
    <property type="entry name" value="SDRFAMILY"/>
</dbReference>
<comment type="similarity">
    <text evidence="1">Belongs to the short-chain dehydrogenases/reductases (SDR) family.</text>
</comment>
<dbReference type="Proteomes" id="UP000242957">
    <property type="component" value="Unassembled WGS sequence"/>
</dbReference>
<accession>A0A1H0JMD5</accession>